<gene>
    <name evidence="2" type="ORF">C7A10_04200</name>
</gene>
<accession>A0A2T0IHQ5</accession>
<evidence type="ECO:0000313" key="2">
    <source>
        <dbReference type="EMBL" id="PRW94836.1"/>
    </source>
</evidence>
<comment type="caution">
    <text evidence="2">The sequence shown here is derived from an EMBL/GenBank/DDBJ whole genome shotgun (WGS) entry which is preliminary data.</text>
</comment>
<protein>
    <submittedName>
        <fullName evidence="2">Uncharacterized protein</fullName>
    </submittedName>
</protein>
<dbReference type="Proteomes" id="UP000239731">
    <property type="component" value="Unassembled WGS sequence"/>
</dbReference>
<reference evidence="2 3" key="1">
    <citation type="submission" date="2018-03" db="EMBL/GenBank/DDBJ databases">
        <title>Blue discolouration in mozzarella cheese caused by Pseudomonas fluorescens.</title>
        <authorList>
            <person name="Chiesa F."/>
            <person name="Dalmasso A."/>
            <person name="Lomonaco S."/>
        </authorList>
    </citation>
    <scope>NUCLEOTIDE SEQUENCE [LARGE SCALE GENOMIC DNA]</scope>
    <source>
        <strain evidence="2 3">11293</strain>
    </source>
</reference>
<feature type="region of interest" description="Disordered" evidence="1">
    <location>
        <begin position="1"/>
        <end position="100"/>
    </location>
</feature>
<evidence type="ECO:0000313" key="3">
    <source>
        <dbReference type="Proteomes" id="UP000239731"/>
    </source>
</evidence>
<dbReference type="EMBL" id="PVUH01000002">
    <property type="protein sequence ID" value="PRW94836.1"/>
    <property type="molecule type" value="Genomic_DNA"/>
</dbReference>
<name>A0A2T0IHQ5_PSEFL</name>
<proteinExistence type="predicted"/>
<organism evidence="2 3">
    <name type="scientific">Pseudomonas fluorescens</name>
    <dbReference type="NCBI Taxonomy" id="294"/>
    <lineage>
        <taxon>Bacteria</taxon>
        <taxon>Pseudomonadati</taxon>
        <taxon>Pseudomonadota</taxon>
        <taxon>Gammaproteobacteria</taxon>
        <taxon>Pseudomonadales</taxon>
        <taxon>Pseudomonadaceae</taxon>
        <taxon>Pseudomonas</taxon>
    </lineage>
</organism>
<dbReference type="AlphaFoldDB" id="A0A2T0IHQ5"/>
<evidence type="ECO:0000256" key="1">
    <source>
        <dbReference type="SAM" id="MobiDB-lite"/>
    </source>
</evidence>
<sequence>MPTSGVLPTRRISAARSRSSSKYRPRIFVPAGCRRCKRDRSHAPRGNAAPDAPRPAPEVVTRSVTGCIPTLSVGTIGKPPSSKRRSQRPKDFRSSRLQAV</sequence>